<dbReference type="InterPro" id="IPR036047">
    <property type="entry name" value="F-box-like_dom_sf"/>
</dbReference>
<dbReference type="KEGG" id="atr:18423596"/>
<dbReference type="Pfam" id="PF00646">
    <property type="entry name" value="F-box"/>
    <property type="match status" value="1"/>
</dbReference>
<dbReference type="OMA" id="FLRRSYK"/>
<evidence type="ECO:0000313" key="3">
    <source>
        <dbReference type="EMBL" id="ERM95675.1"/>
    </source>
</evidence>
<dbReference type="Pfam" id="PF08268">
    <property type="entry name" value="FBA_3"/>
    <property type="match status" value="1"/>
</dbReference>
<dbReference type="Proteomes" id="UP000017836">
    <property type="component" value="Unassembled WGS sequence"/>
</dbReference>
<dbReference type="EMBL" id="KI397474">
    <property type="protein sequence ID" value="ERM95675.1"/>
    <property type="molecule type" value="Genomic_DNA"/>
</dbReference>
<organism evidence="3 4">
    <name type="scientific">Amborella trichopoda</name>
    <dbReference type="NCBI Taxonomy" id="13333"/>
    <lineage>
        <taxon>Eukaryota</taxon>
        <taxon>Viridiplantae</taxon>
        <taxon>Streptophyta</taxon>
        <taxon>Embryophyta</taxon>
        <taxon>Tracheophyta</taxon>
        <taxon>Spermatophyta</taxon>
        <taxon>Magnoliopsida</taxon>
        <taxon>Amborellales</taxon>
        <taxon>Amborellaceae</taxon>
        <taxon>Amborella</taxon>
    </lineage>
</organism>
<proteinExistence type="predicted"/>
<gene>
    <name evidence="3" type="ORF">AMTR_s00023p00204870</name>
</gene>
<dbReference type="OrthoDB" id="610337at2759"/>
<dbReference type="SUPFAM" id="SSF81383">
    <property type="entry name" value="F-box domain"/>
    <property type="match status" value="1"/>
</dbReference>
<dbReference type="Gramene" id="ERM95675">
    <property type="protein sequence ID" value="ERM95675"/>
    <property type="gene ID" value="AMTR_s00023p00204870"/>
</dbReference>
<keyword evidence="4" id="KW-1185">Reference proteome</keyword>
<dbReference type="InterPro" id="IPR013187">
    <property type="entry name" value="F-box-assoc_dom_typ3"/>
</dbReference>
<dbReference type="PANTHER" id="PTHR31672">
    <property type="entry name" value="BNACNNG10540D PROTEIN"/>
    <property type="match status" value="1"/>
</dbReference>
<dbReference type="NCBIfam" id="TIGR01640">
    <property type="entry name" value="F_box_assoc_1"/>
    <property type="match status" value="1"/>
</dbReference>
<dbReference type="HOGENOM" id="CLU_055525_0_0_1"/>
<feature type="domain" description="F-box associated beta-propeller type 3" evidence="2">
    <location>
        <begin position="132"/>
        <end position="367"/>
    </location>
</feature>
<dbReference type="AlphaFoldDB" id="W1NKH7"/>
<evidence type="ECO:0008006" key="5">
    <source>
        <dbReference type="Google" id="ProtNLM"/>
    </source>
</evidence>
<dbReference type="Gene3D" id="1.20.1280.50">
    <property type="match status" value="1"/>
</dbReference>
<feature type="domain" description="F-box" evidence="1">
    <location>
        <begin position="52"/>
        <end position="90"/>
    </location>
</feature>
<name>W1NKH7_AMBTC</name>
<evidence type="ECO:0000313" key="4">
    <source>
        <dbReference type="Proteomes" id="UP000017836"/>
    </source>
</evidence>
<dbReference type="GO" id="GO:0031146">
    <property type="term" value="P:SCF-dependent proteasomal ubiquitin-dependent protein catabolic process"/>
    <property type="evidence" value="ECO:0000318"/>
    <property type="project" value="GO_Central"/>
</dbReference>
<sequence>MVTIQVYSRKRKQSQEVSSSQVEADTSLTAHENEQINNAPLVVADAGIQSLPMLPQDSVFKILSELPVEVICRFKCVCKPWEQQLSSADFGEVHHGAPHMTSETFAIVSVSSGCFALRSLGRQNAKVALRKLKLHREGGVRQFACNQGLMCYRTVDDGENMYVCNPISRQFIVIPLIPGHDFDIQGFYFDPSTYNFKVWAWCWRIDTSNRCLCMFSSAIGFWKPFALGLWGLAYPGRFLCMRNVLYQIEEHFVLSFDMETEACRTIPMPSGASGLQCSLLEWEGRLCLVHGLKRGELLIWGLTESTWEKVTKLCLETRFYRRERYPHNYVLGVASYCRDLFVARVVRNCIEVSSYDINGNKSNIHWIFQRDSKLSENSIIRISPFTPTLLQCKTIVERLHRTTT</sequence>
<dbReference type="GO" id="GO:0004842">
    <property type="term" value="F:ubiquitin-protein transferase activity"/>
    <property type="evidence" value="ECO:0000318"/>
    <property type="project" value="GO_Central"/>
</dbReference>
<accession>W1NKH7</accession>
<evidence type="ECO:0000259" key="1">
    <source>
        <dbReference type="Pfam" id="PF00646"/>
    </source>
</evidence>
<dbReference type="InterPro" id="IPR050796">
    <property type="entry name" value="SCF_F-box_component"/>
</dbReference>
<reference evidence="4" key="1">
    <citation type="journal article" date="2013" name="Science">
        <title>The Amborella genome and the evolution of flowering plants.</title>
        <authorList>
            <consortium name="Amborella Genome Project"/>
        </authorList>
    </citation>
    <scope>NUCLEOTIDE SEQUENCE [LARGE SCALE GENOMIC DNA]</scope>
</reference>
<protein>
    <recommendedName>
        <fullName evidence="5">F-box domain-containing protein</fullName>
    </recommendedName>
</protein>
<dbReference type="InterPro" id="IPR017451">
    <property type="entry name" value="F-box-assoc_interact_dom"/>
</dbReference>
<evidence type="ECO:0000259" key="2">
    <source>
        <dbReference type="Pfam" id="PF08268"/>
    </source>
</evidence>
<dbReference type="InterPro" id="IPR001810">
    <property type="entry name" value="F-box_dom"/>
</dbReference>
<dbReference type="PANTHER" id="PTHR31672:SF13">
    <property type="entry name" value="F-BOX PROTEIN CPR30-LIKE"/>
    <property type="match status" value="1"/>
</dbReference>